<dbReference type="EMBL" id="RCTF01000020">
    <property type="protein sequence ID" value="RLP74193.1"/>
    <property type="molecule type" value="Genomic_DNA"/>
</dbReference>
<evidence type="ECO:0000313" key="1">
    <source>
        <dbReference type="EMBL" id="RLP74193.1"/>
    </source>
</evidence>
<reference evidence="1 2" key="1">
    <citation type="submission" date="2018-10" db="EMBL/GenBank/DDBJ databases">
        <title>Xanthobacter tagetidis genome sequencing and assembly.</title>
        <authorList>
            <person name="Maclea K.S."/>
            <person name="Goen A.E."/>
            <person name="Fatima S.A."/>
        </authorList>
    </citation>
    <scope>NUCLEOTIDE SEQUENCE [LARGE SCALE GENOMIC DNA]</scope>
    <source>
        <strain evidence="1 2">ATCC 700314</strain>
    </source>
</reference>
<gene>
    <name evidence="1" type="ORF">D9R14_19215</name>
</gene>
<dbReference type="OrthoDB" id="8030263at2"/>
<evidence type="ECO:0000313" key="2">
    <source>
        <dbReference type="Proteomes" id="UP000269692"/>
    </source>
</evidence>
<dbReference type="AlphaFoldDB" id="A0A3L7A1L5"/>
<dbReference type="Proteomes" id="UP000269692">
    <property type="component" value="Unassembled WGS sequence"/>
</dbReference>
<accession>A0A3L7A1L5</accession>
<name>A0A3L7A1L5_9HYPH</name>
<dbReference type="RefSeq" id="WP_121624973.1">
    <property type="nucleotide sequence ID" value="NZ_JACIIW010000007.1"/>
</dbReference>
<evidence type="ECO:0008006" key="3">
    <source>
        <dbReference type="Google" id="ProtNLM"/>
    </source>
</evidence>
<keyword evidence="2" id="KW-1185">Reference proteome</keyword>
<sequence length="202" mass="21063">MSLLRTLSSLVATVLLTAGCSHVPLTSLPRLASLDPVTMDLSVLRAAVRAPGALRPEPGGATLTMSFWLAGSESRKTTVSAQLDEDGDAAVRAAMKADEKPGFRLTVFRLSEDGRRRLEAARDEVRALKAREASGGGRVRGTLSVGMKSCAASALPEGPILLSTYLRDKPSGTFIPLVVDLDLKAIAAEAGTEVPAIGPCAP</sequence>
<comment type="caution">
    <text evidence="1">The sequence shown here is derived from an EMBL/GenBank/DDBJ whole genome shotgun (WGS) entry which is preliminary data.</text>
</comment>
<protein>
    <recommendedName>
        <fullName evidence="3">Lipoprotein</fullName>
    </recommendedName>
</protein>
<dbReference type="PROSITE" id="PS51257">
    <property type="entry name" value="PROKAR_LIPOPROTEIN"/>
    <property type="match status" value="1"/>
</dbReference>
<proteinExistence type="predicted"/>
<organism evidence="1 2">
    <name type="scientific">Xanthobacter tagetidis</name>
    <dbReference type="NCBI Taxonomy" id="60216"/>
    <lineage>
        <taxon>Bacteria</taxon>
        <taxon>Pseudomonadati</taxon>
        <taxon>Pseudomonadota</taxon>
        <taxon>Alphaproteobacteria</taxon>
        <taxon>Hyphomicrobiales</taxon>
        <taxon>Xanthobacteraceae</taxon>
        <taxon>Xanthobacter</taxon>
    </lineage>
</organism>